<evidence type="ECO:0000313" key="1">
    <source>
        <dbReference type="EMBL" id="KKN22819.1"/>
    </source>
</evidence>
<comment type="caution">
    <text evidence="1">The sequence shown here is derived from an EMBL/GenBank/DDBJ whole genome shotgun (WGS) entry which is preliminary data.</text>
</comment>
<proteinExistence type="predicted"/>
<sequence>MKYLYLKLGKSNSQLNYWLKKEESLFKKPSAVIYFGKITTEKCKSLFELTKNEIESLKD</sequence>
<accession>A0A0F9NYA3</accession>
<reference evidence="1" key="1">
    <citation type="journal article" date="2015" name="Nature">
        <title>Complex archaea that bridge the gap between prokaryotes and eukaryotes.</title>
        <authorList>
            <person name="Spang A."/>
            <person name="Saw J.H."/>
            <person name="Jorgensen S.L."/>
            <person name="Zaremba-Niedzwiedzka K."/>
            <person name="Martijn J."/>
            <person name="Lind A.E."/>
            <person name="van Eijk R."/>
            <person name="Schleper C."/>
            <person name="Guy L."/>
            <person name="Ettema T.J."/>
        </authorList>
    </citation>
    <scope>NUCLEOTIDE SEQUENCE</scope>
</reference>
<organism evidence="1">
    <name type="scientific">marine sediment metagenome</name>
    <dbReference type="NCBI Taxonomy" id="412755"/>
    <lineage>
        <taxon>unclassified sequences</taxon>
        <taxon>metagenomes</taxon>
        <taxon>ecological metagenomes</taxon>
    </lineage>
</organism>
<dbReference type="AlphaFoldDB" id="A0A0F9NYA3"/>
<gene>
    <name evidence="1" type="ORF">LCGC14_0911290</name>
</gene>
<protein>
    <submittedName>
        <fullName evidence="1">Uncharacterized protein</fullName>
    </submittedName>
</protein>
<name>A0A0F9NYA3_9ZZZZ</name>
<dbReference type="EMBL" id="LAZR01003028">
    <property type="protein sequence ID" value="KKN22819.1"/>
    <property type="molecule type" value="Genomic_DNA"/>
</dbReference>